<reference evidence="3 4" key="1">
    <citation type="journal article" date="2020" name="G3 (Bethesda)">
        <title>Genetic Underpinnings of Host Manipulation by Ophiocordyceps as Revealed by Comparative Transcriptomics.</title>
        <authorList>
            <person name="Will I."/>
            <person name="Das B."/>
            <person name="Trinh T."/>
            <person name="Brachmann A."/>
            <person name="Ohm R.A."/>
            <person name="de Bekker C."/>
        </authorList>
    </citation>
    <scope>NUCLEOTIDE SEQUENCE [LARGE SCALE GENOMIC DNA]</scope>
    <source>
        <strain evidence="3 4">EC05</strain>
    </source>
</reference>
<evidence type="ECO:0000256" key="2">
    <source>
        <dbReference type="SAM" id="MobiDB-lite"/>
    </source>
</evidence>
<dbReference type="PANTHER" id="PTHR12875">
    <property type="entry name" value="GOLGI TO ER TRAFFIC PROTEIN 4 HOMOLOG"/>
    <property type="match status" value="1"/>
</dbReference>
<dbReference type="AlphaFoldDB" id="A0A8H4Q4Z2"/>
<feature type="region of interest" description="Disordered" evidence="2">
    <location>
        <begin position="306"/>
        <end position="326"/>
    </location>
</feature>
<name>A0A8H4Q4Z2_9HYPO</name>
<sequence>MSIPRTDRITTRLTQKISAGDYYEAQQQTRVAASRHLKTQNFAAAIEILSSVAQSLLRAGQGASGGDLCVMLVDVYCQAEMRPDAESKGRLLACLRLFDGAEPTRKRFVGDMISWSAKFGDYPAGDPDLHHVAGSLYADEHEPYEAERHLILGTKDSPEVLARMEYAWYKEGDAHLAPHFAARAVLAYLLVGNVRAANACHRVFTSALAADNAGPAVQDVASAHCDLRVFPGLPLLNFLGLLLLAVPRGAPDVYRALLAKYGPQIRDVESWDEALQVIAELYFGISRPRQGNPLMDMMSGLFGGGGGAPQRRGLRGLEAPAPAGLD</sequence>
<evidence type="ECO:0000313" key="4">
    <source>
        <dbReference type="Proteomes" id="UP000562929"/>
    </source>
</evidence>
<dbReference type="EMBL" id="JAACLJ010000005">
    <property type="protein sequence ID" value="KAF4585747.1"/>
    <property type="molecule type" value="Genomic_DNA"/>
</dbReference>
<dbReference type="InterPro" id="IPR007317">
    <property type="entry name" value="GET4"/>
</dbReference>
<comment type="caution">
    <text evidence="3">The sequence shown here is derived from an EMBL/GenBank/DDBJ whole genome shotgun (WGS) entry which is preliminary data.</text>
</comment>
<keyword evidence="4" id="KW-1185">Reference proteome</keyword>
<comment type="similarity">
    <text evidence="1">Belongs to the GET4 family.</text>
</comment>
<proteinExistence type="inferred from homology"/>
<dbReference type="GO" id="GO:0045048">
    <property type="term" value="P:protein insertion into ER membrane"/>
    <property type="evidence" value="ECO:0007669"/>
    <property type="project" value="InterPro"/>
</dbReference>
<organism evidence="3 4">
    <name type="scientific">Ophiocordyceps camponoti-floridani</name>
    <dbReference type="NCBI Taxonomy" id="2030778"/>
    <lineage>
        <taxon>Eukaryota</taxon>
        <taxon>Fungi</taxon>
        <taxon>Dikarya</taxon>
        <taxon>Ascomycota</taxon>
        <taxon>Pezizomycotina</taxon>
        <taxon>Sordariomycetes</taxon>
        <taxon>Hypocreomycetidae</taxon>
        <taxon>Hypocreales</taxon>
        <taxon>Ophiocordycipitaceae</taxon>
        <taxon>Ophiocordyceps</taxon>
    </lineage>
</organism>
<accession>A0A8H4Q4Z2</accession>
<gene>
    <name evidence="3" type="ORF">GQ602_005052</name>
</gene>
<dbReference type="Pfam" id="PF04190">
    <property type="entry name" value="GET4"/>
    <property type="match status" value="1"/>
</dbReference>
<evidence type="ECO:0000256" key="1">
    <source>
        <dbReference type="ARBA" id="ARBA00005351"/>
    </source>
</evidence>
<dbReference type="PANTHER" id="PTHR12875:SF0">
    <property type="entry name" value="GOLGI TO ER TRAFFIC PROTEIN 4 HOMOLOG"/>
    <property type="match status" value="1"/>
</dbReference>
<protein>
    <submittedName>
        <fullName evidence="3">Golgi to ER traffic protein 4</fullName>
    </submittedName>
</protein>
<dbReference type="InterPro" id="IPR011990">
    <property type="entry name" value="TPR-like_helical_dom_sf"/>
</dbReference>
<evidence type="ECO:0000313" key="3">
    <source>
        <dbReference type="EMBL" id="KAF4585747.1"/>
    </source>
</evidence>
<dbReference type="GO" id="GO:0072380">
    <property type="term" value="C:TRC complex"/>
    <property type="evidence" value="ECO:0007669"/>
    <property type="project" value="TreeGrafter"/>
</dbReference>
<dbReference type="Gene3D" id="1.25.40.10">
    <property type="entry name" value="Tetratricopeptide repeat domain"/>
    <property type="match status" value="1"/>
</dbReference>
<dbReference type="OrthoDB" id="10252405at2759"/>
<dbReference type="Proteomes" id="UP000562929">
    <property type="component" value="Unassembled WGS sequence"/>
</dbReference>